<dbReference type="SUPFAM" id="SSF48403">
    <property type="entry name" value="Ankyrin repeat"/>
    <property type="match status" value="1"/>
</dbReference>
<evidence type="ECO:0000313" key="3">
    <source>
        <dbReference type="EMBL" id="PNL62597.1"/>
    </source>
</evidence>
<dbReference type="PANTHER" id="PTHR24119">
    <property type="entry name" value="ACYL-COA-BINDING DOMAIN-CONTAINING PROTEIN 6"/>
    <property type="match status" value="1"/>
</dbReference>
<dbReference type="AlphaFoldDB" id="A0AAX0WVD9"/>
<dbReference type="InterPro" id="IPR002110">
    <property type="entry name" value="Ankyrin_rpt"/>
</dbReference>
<dbReference type="GO" id="GO:0000062">
    <property type="term" value="F:fatty-acyl-CoA binding"/>
    <property type="evidence" value="ECO:0007669"/>
    <property type="project" value="TreeGrafter"/>
</dbReference>
<name>A0AAX0WVD9_9GAMM</name>
<protein>
    <submittedName>
        <fullName evidence="3">Ankyrin repeat domain-containing protein</fullName>
    </submittedName>
</protein>
<keyword evidence="2" id="KW-0040">ANK repeat</keyword>
<dbReference type="GeneID" id="98065001"/>
<evidence type="ECO:0000256" key="2">
    <source>
        <dbReference type="PROSITE-ProRule" id="PRU00023"/>
    </source>
</evidence>
<reference evidence="3" key="1">
    <citation type="submission" date="2017-12" db="EMBL/GenBank/DDBJ databases">
        <title>FDA dAtabase for Regulatory Grade micrObial Sequences (FDA-ARGOS): Supporting development and validation of Infectious Disease Dx tests.</title>
        <authorList>
            <person name="Kerrigan L."/>
            <person name="Tallon L.J."/>
            <person name="Sadzewicz L."/>
            <person name="Sengamalay N."/>
            <person name="Ott S."/>
            <person name="Godinez A."/>
            <person name="Nagaraj S."/>
            <person name="Vavikolanu K."/>
            <person name="Vyas G."/>
            <person name="Nadendla S."/>
            <person name="Aluvathingal J."/>
            <person name="Sichtig H."/>
        </authorList>
    </citation>
    <scope>NUCLEOTIDE SEQUENCE [LARGE SCALE GENOMIC DNA]</scope>
    <source>
        <strain evidence="3">FDAARGOS_200</strain>
    </source>
</reference>
<feature type="repeat" description="ANK" evidence="2">
    <location>
        <begin position="258"/>
        <end position="290"/>
    </location>
</feature>
<dbReference type="PROSITE" id="PS50297">
    <property type="entry name" value="ANK_REP_REGION"/>
    <property type="match status" value="1"/>
</dbReference>
<dbReference type="Proteomes" id="UP000192511">
    <property type="component" value="Unassembled WGS sequence"/>
</dbReference>
<dbReference type="PANTHER" id="PTHR24119:SF0">
    <property type="entry name" value="ACYL-COA-BINDING DOMAIN-CONTAINING PROTEIN 6"/>
    <property type="match status" value="1"/>
</dbReference>
<proteinExistence type="predicted"/>
<gene>
    <name evidence="3" type="ORF">A6J39_016055</name>
</gene>
<evidence type="ECO:0000256" key="1">
    <source>
        <dbReference type="ARBA" id="ARBA00023121"/>
    </source>
</evidence>
<comment type="caution">
    <text evidence="3">The sequence shown here is derived from an EMBL/GenBank/DDBJ whole genome shotgun (WGS) entry which is preliminary data.</text>
</comment>
<organism evidence="3 4">
    <name type="scientific">Legionella anisa</name>
    <dbReference type="NCBI Taxonomy" id="28082"/>
    <lineage>
        <taxon>Bacteria</taxon>
        <taxon>Pseudomonadati</taxon>
        <taxon>Pseudomonadota</taxon>
        <taxon>Gammaproteobacteria</taxon>
        <taxon>Legionellales</taxon>
        <taxon>Legionellaceae</taxon>
        <taxon>Legionella</taxon>
    </lineage>
</organism>
<keyword evidence="1" id="KW-0446">Lipid-binding</keyword>
<accession>A0AAX0WVD9</accession>
<dbReference type="Gene3D" id="1.25.40.20">
    <property type="entry name" value="Ankyrin repeat-containing domain"/>
    <property type="match status" value="2"/>
</dbReference>
<dbReference type="PROSITE" id="PS50088">
    <property type="entry name" value="ANK_REPEAT"/>
    <property type="match status" value="1"/>
</dbReference>
<dbReference type="SMART" id="SM00248">
    <property type="entry name" value="ANK"/>
    <property type="match status" value="2"/>
</dbReference>
<keyword evidence="4" id="KW-1185">Reference proteome</keyword>
<sequence>MLSKYSFFEKSTEEITPRQDQVKLGSTDIRREPESGWDTELTVYFYAMLTYHFNKPTDFHKIIIVAEGDNQFKINFQKPQNPLLFEKCLEEFGFNYDEIEKEEMNFEILSIDLEKLMAVLNLLYKQKYISEPLLHDIKLAISSENPDLIKLNQAKEMGLKKPKMIYPSEAHKQFYLSKNLYHYCANKNMRLYTHEDIPATLSIIEGMLQKKVIPNDGGKNGKSSLMGLILNQHCDADTKQIANLLLRYNAQVNAIDLYSKTALHHAAASRNYLWIEYLLENGADATLEDYLGDTPKKTYLNSCKNHGVPIDSQIEDLFEKAESAKTMMLRRF</sequence>
<dbReference type="EMBL" id="NBTX02000004">
    <property type="protein sequence ID" value="PNL62597.1"/>
    <property type="molecule type" value="Genomic_DNA"/>
</dbReference>
<dbReference type="InterPro" id="IPR036770">
    <property type="entry name" value="Ankyrin_rpt-contain_sf"/>
</dbReference>
<dbReference type="Pfam" id="PF12796">
    <property type="entry name" value="Ank_2"/>
    <property type="match status" value="1"/>
</dbReference>
<dbReference type="RefSeq" id="WP_019234950.1">
    <property type="nucleotide sequence ID" value="NZ_CAAAHR010000023.1"/>
</dbReference>
<evidence type="ECO:0000313" key="4">
    <source>
        <dbReference type="Proteomes" id="UP000192511"/>
    </source>
</evidence>